<dbReference type="SUPFAM" id="SSF52540">
    <property type="entry name" value="P-loop containing nucleoside triphosphate hydrolases"/>
    <property type="match status" value="1"/>
</dbReference>
<sequence length="203" mass="23078">MCYIVRTLCLVSVLIDSKTVLRSIMDYNGFQKSSTYLVKVTITGNNGVGKTNFIRRYFRSNARKINTTSTGVFEGIISRTCGSVRMRIIDTAGQERYRSLTAFHDLNVYSQNPDRISTILVGTKCLSPKREVPKEKAEKFAEYLGIPYMEVSTEDGFNVTKVFEKLADMIIDSFQRHPSLIIETLKSTNLTQSDHKKKTWCSC</sequence>
<dbReference type="SMART" id="SM00173">
    <property type="entry name" value="RAS"/>
    <property type="match status" value="1"/>
</dbReference>
<name>A0ABQ9E0Q6_TEGGR</name>
<protein>
    <submittedName>
        <fullName evidence="4">Uncharacterized protein</fullName>
    </submittedName>
</protein>
<proteinExistence type="inferred from homology"/>
<dbReference type="InterPro" id="IPR027417">
    <property type="entry name" value="P-loop_NTPase"/>
</dbReference>
<evidence type="ECO:0000256" key="3">
    <source>
        <dbReference type="SAM" id="SignalP"/>
    </source>
</evidence>
<dbReference type="PROSITE" id="PS51419">
    <property type="entry name" value="RAB"/>
    <property type="match status" value="1"/>
</dbReference>
<comment type="caution">
    <text evidence="4">The sequence shown here is derived from an EMBL/GenBank/DDBJ whole genome shotgun (WGS) entry which is preliminary data.</text>
</comment>
<keyword evidence="2" id="KW-0547">Nucleotide-binding</keyword>
<evidence type="ECO:0000313" key="4">
    <source>
        <dbReference type="EMBL" id="KAJ8297644.1"/>
    </source>
</evidence>
<comment type="similarity">
    <text evidence="1">Belongs to the small GTPase superfamily. Rab family.</text>
</comment>
<gene>
    <name evidence="4" type="ORF">KUTeg_024175</name>
</gene>
<dbReference type="Proteomes" id="UP001217089">
    <property type="component" value="Unassembled WGS sequence"/>
</dbReference>
<evidence type="ECO:0000256" key="2">
    <source>
        <dbReference type="ARBA" id="ARBA00022741"/>
    </source>
</evidence>
<dbReference type="EMBL" id="JARBDR010000923">
    <property type="protein sequence ID" value="KAJ8297644.1"/>
    <property type="molecule type" value="Genomic_DNA"/>
</dbReference>
<dbReference type="InterPro" id="IPR001806">
    <property type="entry name" value="Small_GTPase"/>
</dbReference>
<dbReference type="PRINTS" id="PR00449">
    <property type="entry name" value="RASTRNSFRMNG"/>
</dbReference>
<keyword evidence="5" id="KW-1185">Reference proteome</keyword>
<evidence type="ECO:0000313" key="5">
    <source>
        <dbReference type="Proteomes" id="UP001217089"/>
    </source>
</evidence>
<keyword evidence="3" id="KW-0732">Signal</keyword>
<dbReference type="Gene3D" id="3.40.50.300">
    <property type="entry name" value="P-loop containing nucleotide triphosphate hydrolases"/>
    <property type="match status" value="2"/>
</dbReference>
<dbReference type="CDD" id="cd00154">
    <property type="entry name" value="Rab"/>
    <property type="match status" value="1"/>
</dbReference>
<feature type="chain" id="PRO_5046347017" evidence="3">
    <location>
        <begin position="18"/>
        <end position="203"/>
    </location>
</feature>
<organism evidence="4 5">
    <name type="scientific">Tegillarca granosa</name>
    <name type="common">Malaysian cockle</name>
    <name type="synonym">Anadara granosa</name>
    <dbReference type="NCBI Taxonomy" id="220873"/>
    <lineage>
        <taxon>Eukaryota</taxon>
        <taxon>Metazoa</taxon>
        <taxon>Spiralia</taxon>
        <taxon>Lophotrochozoa</taxon>
        <taxon>Mollusca</taxon>
        <taxon>Bivalvia</taxon>
        <taxon>Autobranchia</taxon>
        <taxon>Pteriomorphia</taxon>
        <taxon>Arcoida</taxon>
        <taxon>Arcoidea</taxon>
        <taxon>Arcidae</taxon>
        <taxon>Tegillarca</taxon>
    </lineage>
</organism>
<accession>A0ABQ9E0Q6</accession>
<evidence type="ECO:0000256" key="1">
    <source>
        <dbReference type="ARBA" id="ARBA00006270"/>
    </source>
</evidence>
<dbReference type="SMART" id="SM00175">
    <property type="entry name" value="RAB"/>
    <property type="match status" value="1"/>
</dbReference>
<reference evidence="4 5" key="1">
    <citation type="submission" date="2022-12" db="EMBL/GenBank/DDBJ databases">
        <title>Chromosome-level genome of Tegillarca granosa.</title>
        <authorList>
            <person name="Kim J."/>
        </authorList>
    </citation>
    <scope>NUCLEOTIDE SEQUENCE [LARGE SCALE GENOMIC DNA]</scope>
    <source>
        <strain evidence="4">Teg-2019</strain>
        <tissue evidence="4">Adductor muscle</tissue>
    </source>
</reference>
<dbReference type="PANTHER" id="PTHR47978">
    <property type="match status" value="1"/>
</dbReference>
<feature type="signal peptide" evidence="3">
    <location>
        <begin position="1"/>
        <end position="17"/>
    </location>
</feature>
<dbReference type="Pfam" id="PF00071">
    <property type="entry name" value="Ras"/>
    <property type="match status" value="2"/>
</dbReference>